<dbReference type="Gene3D" id="3.40.50.300">
    <property type="entry name" value="P-loop containing nucleotide triphosphate hydrolases"/>
    <property type="match status" value="1"/>
</dbReference>
<evidence type="ECO:0000313" key="3">
    <source>
        <dbReference type="Proteomes" id="UP001501666"/>
    </source>
</evidence>
<feature type="domain" description="AAA" evidence="1">
    <location>
        <begin position="5"/>
        <end position="174"/>
    </location>
</feature>
<dbReference type="PANTHER" id="PTHR13696:SF99">
    <property type="entry name" value="COBYRINIC ACID AC-DIAMIDE SYNTHASE"/>
    <property type="match status" value="1"/>
</dbReference>
<dbReference type="Pfam" id="PF13614">
    <property type="entry name" value="AAA_31"/>
    <property type="match status" value="1"/>
</dbReference>
<dbReference type="PANTHER" id="PTHR13696">
    <property type="entry name" value="P-LOOP CONTAINING NUCLEOSIDE TRIPHOSPHATE HYDROLASE"/>
    <property type="match status" value="1"/>
</dbReference>
<dbReference type="CDD" id="cd02042">
    <property type="entry name" value="ParAB_family"/>
    <property type="match status" value="1"/>
</dbReference>
<dbReference type="RefSeq" id="WP_346154511.1">
    <property type="nucleotide sequence ID" value="NZ_BAAATE010000034.1"/>
</dbReference>
<dbReference type="InterPro" id="IPR027417">
    <property type="entry name" value="P-loop_NTPase"/>
</dbReference>
<dbReference type="EMBL" id="BAAATE010000034">
    <property type="protein sequence ID" value="GAA2691991.1"/>
    <property type="molecule type" value="Genomic_DNA"/>
</dbReference>
<dbReference type="Proteomes" id="UP001501666">
    <property type="component" value="Unassembled WGS sequence"/>
</dbReference>
<keyword evidence="3" id="KW-1185">Reference proteome</keyword>
<proteinExistence type="predicted"/>
<sequence length="262" mass="29095">MPVTTYANHKGGVGKTDEVEGHAAALAMQGRRVLVVDLDPQGNLSRRMGYQEHELESRPTIAEAIRDHSPKALRASFLPCQWEPTWADNITLVPSRIELEERISEAGVPLSWQRLHKCLAPLAAEFDDVLIDTPPTIGHLLHLALVASDHVVGVTTPTYDAVRGIYRLKSFIENPDQRQGLGLRCQMIGIVINMKRSQVINHEQRTESLIAKFGDLVWTPHLPLRASIEDASERAEPPQNAGIEVRQIFDSRVGNYLKAVAA</sequence>
<gene>
    <name evidence="2" type="ORF">GCM10010412_082650</name>
</gene>
<evidence type="ECO:0000259" key="1">
    <source>
        <dbReference type="Pfam" id="PF13614"/>
    </source>
</evidence>
<organism evidence="2 3">
    <name type="scientific">Nonomuraea recticatena</name>
    <dbReference type="NCBI Taxonomy" id="46178"/>
    <lineage>
        <taxon>Bacteria</taxon>
        <taxon>Bacillati</taxon>
        <taxon>Actinomycetota</taxon>
        <taxon>Actinomycetes</taxon>
        <taxon>Streptosporangiales</taxon>
        <taxon>Streptosporangiaceae</taxon>
        <taxon>Nonomuraea</taxon>
    </lineage>
</organism>
<dbReference type="InterPro" id="IPR025669">
    <property type="entry name" value="AAA_dom"/>
</dbReference>
<evidence type="ECO:0000313" key="2">
    <source>
        <dbReference type="EMBL" id="GAA2691991.1"/>
    </source>
</evidence>
<reference evidence="2 3" key="1">
    <citation type="journal article" date="2019" name="Int. J. Syst. Evol. Microbiol.">
        <title>The Global Catalogue of Microorganisms (GCM) 10K type strain sequencing project: providing services to taxonomists for standard genome sequencing and annotation.</title>
        <authorList>
            <consortium name="The Broad Institute Genomics Platform"/>
            <consortium name="The Broad Institute Genome Sequencing Center for Infectious Disease"/>
            <person name="Wu L."/>
            <person name="Ma J."/>
        </authorList>
    </citation>
    <scope>NUCLEOTIDE SEQUENCE [LARGE SCALE GENOMIC DNA]</scope>
    <source>
        <strain evidence="2 3">JCM 6835</strain>
    </source>
</reference>
<protein>
    <submittedName>
        <fullName evidence="2">ParA family protein</fullName>
    </submittedName>
</protein>
<dbReference type="SUPFAM" id="SSF52540">
    <property type="entry name" value="P-loop containing nucleoside triphosphate hydrolases"/>
    <property type="match status" value="1"/>
</dbReference>
<comment type="caution">
    <text evidence="2">The sequence shown here is derived from an EMBL/GenBank/DDBJ whole genome shotgun (WGS) entry which is preliminary data.</text>
</comment>
<dbReference type="InterPro" id="IPR050678">
    <property type="entry name" value="DNA_Partitioning_ATPase"/>
</dbReference>
<name>A0ABN3T2R2_9ACTN</name>
<accession>A0ABN3T2R2</accession>